<accession>A0A6A4H2X5</accession>
<feature type="non-terminal residue" evidence="1">
    <location>
        <position position="1"/>
    </location>
</feature>
<keyword evidence="2" id="KW-1185">Reference proteome</keyword>
<dbReference type="Proteomes" id="UP000799118">
    <property type="component" value="Unassembled WGS sequence"/>
</dbReference>
<sequence length="140" mass="15457">LEKIQCRGLHLICAVFRTMPVAALEIKASIPPIRIELDRLNHSCALRFNKLSTSNPIIQRLDDSWRAAGAGLVGYHKNNKVFSRSIGLGFRAEAYDGEIVGLSYAAGLASSFSEQKLNITHWQFFSDSLSSVESVFDTSP</sequence>
<reference evidence="1" key="1">
    <citation type="journal article" date="2019" name="Environ. Microbiol.">
        <title>Fungal ecological strategies reflected in gene transcription - a case study of two litter decomposers.</title>
        <authorList>
            <person name="Barbi F."/>
            <person name="Kohler A."/>
            <person name="Barry K."/>
            <person name="Baskaran P."/>
            <person name="Daum C."/>
            <person name="Fauchery L."/>
            <person name="Ihrmark K."/>
            <person name="Kuo A."/>
            <person name="LaButti K."/>
            <person name="Lipzen A."/>
            <person name="Morin E."/>
            <person name="Grigoriev I.V."/>
            <person name="Henrissat B."/>
            <person name="Lindahl B."/>
            <person name="Martin F."/>
        </authorList>
    </citation>
    <scope>NUCLEOTIDE SEQUENCE</scope>
    <source>
        <strain evidence="1">JB14</strain>
    </source>
</reference>
<name>A0A6A4H2X5_9AGAR</name>
<evidence type="ECO:0000313" key="1">
    <source>
        <dbReference type="EMBL" id="KAE9392421.1"/>
    </source>
</evidence>
<dbReference type="AlphaFoldDB" id="A0A6A4H2X5"/>
<dbReference type="OrthoDB" id="2957080at2759"/>
<evidence type="ECO:0000313" key="2">
    <source>
        <dbReference type="Proteomes" id="UP000799118"/>
    </source>
</evidence>
<feature type="non-terminal residue" evidence="1">
    <location>
        <position position="140"/>
    </location>
</feature>
<organism evidence="1 2">
    <name type="scientific">Gymnopus androsaceus JB14</name>
    <dbReference type="NCBI Taxonomy" id="1447944"/>
    <lineage>
        <taxon>Eukaryota</taxon>
        <taxon>Fungi</taxon>
        <taxon>Dikarya</taxon>
        <taxon>Basidiomycota</taxon>
        <taxon>Agaricomycotina</taxon>
        <taxon>Agaricomycetes</taxon>
        <taxon>Agaricomycetidae</taxon>
        <taxon>Agaricales</taxon>
        <taxon>Marasmiineae</taxon>
        <taxon>Omphalotaceae</taxon>
        <taxon>Gymnopus</taxon>
    </lineage>
</organism>
<gene>
    <name evidence="1" type="ORF">BT96DRAFT_771374</name>
</gene>
<proteinExistence type="predicted"/>
<protein>
    <submittedName>
        <fullName evidence="1">Uncharacterized protein</fullName>
    </submittedName>
</protein>
<dbReference type="EMBL" id="ML769596">
    <property type="protein sequence ID" value="KAE9392421.1"/>
    <property type="molecule type" value="Genomic_DNA"/>
</dbReference>